<name>D3S201_FERPA</name>
<gene>
    <name evidence="3" type="ordered locus">Ferp_0277</name>
</gene>
<dbReference type="InterPro" id="IPR015942">
    <property type="entry name" value="Asp/Glu/hydantoin_racemase"/>
</dbReference>
<dbReference type="HOGENOM" id="CLU_055360_1_0_2"/>
<dbReference type="SUPFAM" id="SSF53681">
    <property type="entry name" value="Aspartate/glutamate racemase"/>
    <property type="match status" value="2"/>
</dbReference>
<proteinExistence type="inferred from homology"/>
<dbReference type="Gene3D" id="3.40.50.1860">
    <property type="match status" value="2"/>
</dbReference>
<dbReference type="PANTHER" id="PTHR21198:SF7">
    <property type="entry name" value="ASPARTATE-GLUTAMATE RACEMASE FAMILY"/>
    <property type="match status" value="1"/>
</dbReference>
<dbReference type="KEGG" id="fpl:Ferp_0277"/>
<dbReference type="PaxDb" id="589924-Ferp_0277"/>
<reference evidence="4" key="1">
    <citation type="submission" date="2010-02" db="EMBL/GenBank/DDBJ databases">
        <title>Complete sequence of Ferroglobus placidus DSM 10642.</title>
        <authorList>
            <consortium name="US DOE Joint Genome Institute"/>
            <person name="Lucas S."/>
            <person name="Copeland A."/>
            <person name="Lapidus A."/>
            <person name="Cheng J.-F."/>
            <person name="Bruce D."/>
            <person name="Goodwin L."/>
            <person name="Pitluck S."/>
            <person name="Saunders E."/>
            <person name="Brettin T."/>
            <person name="Detter J.C."/>
            <person name="Han C."/>
            <person name="Tapia R."/>
            <person name="Larimer F."/>
            <person name="Land M."/>
            <person name="Hauser L."/>
            <person name="Kyrpides N."/>
            <person name="Ivanova N."/>
            <person name="Holmes D."/>
            <person name="Lovley D."/>
            <person name="Kyrpides N."/>
            <person name="Anderson I.J."/>
            <person name="Woyke T."/>
        </authorList>
    </citation>
    <scope>NUCLEOTIDE SEQUENCE [LARGE SCALE GENOMIC DNA]</scope>
    <source>
        <strain evidence="4">DSM 10642 / AEDII12DO</strain>
    </source>
</reference>
<evidence type="ECO:0000313" key="4">
    <source>
        <dbReference type="Proteomes" id="UP000002613"/>
    </source>
</evidence>
<dbReference type="STRING" id="589924.Ferp_0277"/>
<dbReference type="NCBIfam" id="TIGR00035">
    <property type="entry name" value="asp_race"/>
    <property type="match status" value="1"/>
</dbReference>
<accession>D3S201</accession>
<dbReference type="OrthoDB" id="269620at2157"/>
<keyword evidence="2" id="KW-0413">Isomerase</keyword>
<reference evidence="3 4" key="2">
    <citation type="journal article" date="2011" name="Stand. Genomic Sci.">
        <title>Complete genome sequence of Ferroglobus placidus AEDII12DO.</title>
        <authorList>
            <person name="Anderson I."/>
            <person name="Risso C."/>
            <person name="Holmes D."/>
            <person name="Lucas S."/>
            <person name="Copeland A."/>
            <person name="Lapidus A."/>
            <person name="Cheng J.F."/>
            <person name="Bruce D."/>
            <person name="Goodwin L."/>
            <person name="Pitluck S."/>
            <person name="Saunders E."/>
            <person name="Brettin T."/>
            <person name="Detter J.C."/>
            <person name="Han C."/>
            <person name="Tapia R."/>
            <person name="Larimer F."/>
            <person name="Land M."/>
            <person name="Hauser L."/>
            <person name="Woyke T."/>
            <person name="Lovley D."/>
            <person name="Kyrpides N."/>
            <person name="Ivanova N."/>
        </authorList>
    </citation>
    <scope>NUCLEOTIDE SEQUENCE [LARGE SCALE GENOMIC DNA]</scope>
    <source>
        <strain evidence="4">DSM 10642 / AEDII12DO</strain>
    </source>
</reference>
<dbReference type="eggNOG" id="arCOG02005">
    <property type="taxonomic scope" value="Archaea"/>
</dbReference>
<dbReference type="PANTHER" id="PTHR21198">
    <property type="entry name" value="GLUTAMATE RACEMASE"/>
    <property type="match status" value="1"/>
</dbReference>
<dbReference type="InterPro" id="IPR004380">
    <property type="entry name" value="Asp_race"/>
</dbReference>
<organism evidence="3 4">
    <name type="scientific">Ferroglobus placidus (strain DSM 10642 / AEDII12DO)</name>
    <dbReference type="NCBI Taxonomy" id="589924"/>
    <lineage>
        <taxon>Archaea</taxon>
        <taxon>Methanobacteriati</taxon>
        <taxon>Methanobacteriota</taxon>
        <taxon>Archaeoglobi</taxon>
        <taxon>Archaeoglobales</taxon>
        <taxon>Archaeoglobaceae</taxon>
        <taxon>Ferroglobus</taxon>
    </lineage>
</organism>
<dbReference type="Proteomes" id="UP000002613">
    <property type="component" value="Chromosome"/>
</dbReference>
<dbReference type="AlphaFoldDB" id="D3S201"/>
<dbReference type="GO" id="GO:0047661">
    <property type="term" value="F:amino-acid racemase activity"/>
    <property type="evidence" value="ECO:0007669"/>
    <property type="project" value="InterPro"/>
</dbReference>
<dbReference type="GeneID" id="8777774"/>
<dbReference type="EMBL" id="CP001899">
    <property type="protein sequence ID" value="ADC64458.1"/>
    <property type="molecule type" value="Genomic_DNA"/>
</dbReference>
<dbReference type="InterPro" id="IPR001920">
    <property type="entry name" value="Asp/Glu_race"/>
</dbReference>
<keyword evidence="4" id="KW-1185">Reference proteome</keyword>
<dbReference type="RefSeq" id="WP_012964805.1">
    <property type="nucleotide sequence ID" value="NC_013849.1"/>
</dbReference>
<protein>
    <submittedName>
        <fullName evidence="3">Aspartate racemase</fullName>
    </submittedName>
</protein>
<comment type="similarity">
    <text evidence="1">Belongs to the aspartate/glutamate racemases family.</text>
</comment>
<evidence type="ECO:0000256" key="1">
    <source>
        <dbReference type="ARBA" id="ARBA00007847"/>
    </source>
</evidence>
<evidence type="ECO:0000313" key="3">
    <source>
        <dbReference type="EMBL" id="ADC64458.1"/>
    </source>
</evidence>
<sequence>MIGIVGGLSPEATAYYYRLFIEESRKRFPKYFYPEILIYSLNFKEFVEGSSEERKRLLVKALKKLDEAGVKVGGIASNTPHMFFDELKKAVSFELVSIVEAVAEKAGKGKFLLLGTKKTMESDFYQRAFEKYGGEIIVPEEEDREVVHRVIMEELVLGKFEKDKLLEVIKKYERFVDGVVLGCTELPLAISQKDLNVELFDSAKIHVEKMLEVYVDKFINRE</sequence>
<evidence type="ECO:0000256" key="2">
    <source>
        <dbReference type="ARBA" id="ARBA00023235"/>
    </source>
</evidence>
<dbReference type="Pfam" id="PF01177">
    <property type="entry name" value="Asp_Glu_race"/>
    <property type="match status" value="1"/>
</dbReference>